<name>A0A7J5XBL9_DISMA</name>
<dbReference type="EMBL" id="JAAKFY010000026">
    <property type="protein sequence ID" value="KAF3834406.1"/>
    <property type="molecule type" value="Genomic_DNA"/>
</dbReference>
<organism evidence="2 3">
    <name type="scientific">Dissostichus mawsoni</name>
    <name type="common">Antarctic cod</name>
    <dbReference type="NCBI Taxonomy" id="36200"/>
    <lineage>
        <taxon>Eukaryota</taxon>
        <taxon>Metazoa</taxon>
        <taxon>Chordata</taxon>
        <taxon>Craniata</taxon>
        <taxon>Vertebrata</taxon>
        <taxon>Euteleostomi</taxon>
        <taxon>Actinopterygii</taxon>
        <taxon>Neopterygii</taxon>
        <taxon>Teleostei</taxon>
        <taxon>Neoteleostei</taxon>
        <taxon>Acanthomorphata</taxon>
        <taxon>Eupercaria</taxon>
        <taxon>Perciformes</taxon>
        <taxon>Notothenioidei</taxon>
        <taxon>Nototheniidae</taxon>
        <taxon>Dissostichus</taxon>
    </lineage>
</organism>
<dbReference type="AlphaFoldDB" id="A0A7J5XBL9"/>
<proteinExistence type="predicted"/>
<keyword evidence="3" id="KW-1185">Reference proteome</keyword>
<evidence type="ECO:0000256" key="1">
    <source>
        <dbReference type="SAM" id="MobiDB-lite"/>
    </source>
</evidence>
<sequence length="224" mass="24650">MDRLMSSPEEEAEKNNVCRVTHPASCESRGRISEHRSHTEGSLWGSLSSVGKQMGETDKRGSNECAQSATKEQIADLRFHGNQTLPGLQVSLLHFLLKSLRGNKQANVFRGSLNRRLTQRVVSVSLLALASRWNNGIQHPTSGAYEDAGDIHGNWASFRAEFEDYLLATGLSEKEKPVQAAALRRLMGNDCRHGSCPVSSVPSITILATQKKTRSLPVSRRELG</sequence>
<reference evidence="2 3" key="1">
    <citation type="submission" date="2020-03" db="EMBL/GenBank/DDBJ databases">
        <title>Dissostichus mawsoni Genome sequencing and assembly.</title>
        <authorList>
            <person name="Park H."/>
        </authorList>
    </citation>
    <scope>NUCLEOTIDE SEQUENCE [LARGE SCALE GENOMIC DNA]</scope>
    <source>
        <strain evidence="2">DM0001</strain>
        <tissue evidence="2">Muscle</tissue>
    </source>
</reference>
<evidence type="ECO:0000313" key="3">
    <source>
        <dbReference type="Proteomes" id="UP000518266"/>
    </source>
</evidence>
<accession>A0A7J5XBL9</accession>
<comment type="caution">
    <text evidence="2">The sequence shown here is derived from an EMBL/GenBank/DDBJ whole genome shotgun (WGS) entry which is preliminary data.</text>
</comment>
<feature type="region of interest" description="Disordered" evidence="1">
    <location>
        <begin position="28"/>
        <end position="63"/>
    </location>
</feature>
<protein>
    <submittedName>
        <fullName evidence="2">Uncharacterized protein</fullName>
    </submittedName>
</protein>
<dbReference type="OrthoDB" id="775972at2759"/>
<feature type="compositionally biased region" description="Basic and acidic residues" evidence="1">
    <location>
        <begin position="28"/>
        <end position="39"/>
    </location>
</feature>
<dbReference type="Proteomes" id="UP000518266">
    <property type="component" value="Unassembled WGS sequence"/>
</dbReference>
<evidence type="ECO:0000313" key="2">
    <source>
        <dbReference type="EMBL" id="KAF3834406.1"/>
    </source>
</evidence>
<gene>
    <name evidence="2" type="ORF">F7725_025610</name>
</gene>